<dbReference type="InterPro" id="IPR011856">
    <property type="entry name" value="tRNA_endonuc-like_dom_sf"/>
</dbReference>
<dbReference type="Gene3D" id="3.40.1350.10">
    <property type="match status" value="1"/>
</dbReference>
<comment type="similarity">
    <text evidence="1">Belongs to the tRNA-intron endonuclease family.</text>
</comment>
<dbReference type="Pfam" id="PF01974">
    <property type="entry name" value="tRNA_int_endo"/>
    <property type="match status" value="1"/>
</dbReference>
<dbReference type="STRING" id="6573.A0A210PQS6"/>
<name>A0A210PQS6_MIZYE</name>
<dbReference type="EC" id="4.6.1.16" evidence="2"/>
<feature type="compositionally biased region" description="Polar residues" evidence="4">
    <location>
        <begin position="266"/>
        <end position="283"/>
    </location>
</feature>
<dbReference type="OrthoDB" id="10249562at2759"/>
<dbReference type="SUPFAM" id="SSF53032">
    <property type="entry name" value="tRNA-intron endonuclease catalytic domain-like"/>
    <property type="match status" value="1"/>
</dbReference>
<feature type="domain" description="tRNA intron endonuclease catalytic" evidence="5">
    <location>
        <begin position="447"/>
        <end position="544"/>
    </location>
</feature>
<evidence type="ECO:0000256" key="1">
    <source>
        <dbReference type="ARBA" id="ARBA00008078"/>
    </source>
</evidence>
<evidence type="ECO:0000259" key="6">
    <source>
        <dbReference type="Pfam" id="PF02778"/>
    </source>
</evidence>
<sequence>MSRRIGNPRKKRRVYVSREPPFPVPIATITGETANDKTWFYYTGEFHGSHVVVRHSGDVDFLYKMGFFGKGSLSKSKPDFNSRARTVNIPDASGETTRVKLANRRSYIRHMKWKRLEMQHAGGEISPDDLVEYDSSLEVSIQDEEMSTKDELVAGDKEMNEQPSPLRTLSVGPTVAANWKDTDEEFWSSPAENLKRNFQSSSKEDWAETDEDFWGSAPSGQSESKHTDHANSIENEIDARLPSKSEGADVNNVIIAETESRLCCNNNTSLESESSGANNITVESESKINENYSEPLPLDRRKKSDENIFVNETHESGNQSDVDNQGCNVPEICSSSHDVGEDLEKGVEKEPDLPLDQLCEEDEDEGDVLVVEDSDSDTEGRYRKLSKQRWLPVLKKDAYPLKEFLHLSLEEAFFLSYGLGCLIVKENGKTLDLSTMWMRFCEAQQNFLPNYVVYHYFRSLGWVPKSGLKFGTDFILYKVGPPFYHGSYSVVVKTINEEEVNAVPEVTGVEGRDFSWISLAGLNRVTEQVAKELMLCYVIRPSDLTTEELKSPKCLSRFKVQQITVNRWIPSQERQEKFVEEMP</sequence>
<keyword evidence="7" id="KW-0255">Endonuclease</keyword>
<keyword evidence="7" id="KW-0378">Hydrolase</keyword>
<gene>
    <name evidence="7" type="ORF">KP79_PYT23673</name>
</gene>
<comment type="caution">
    <text evidence="7">The sequence shown here is derived from an EMBL/GenBank/DDBJ whole genome shotgun (WGS) entry which is preliminary data.</text>
</comment>
<evidence type="ECO:0000259" key="5">
    <source>
        <dbReference type="Pfam" id="PF01974"/>
    </source>
</evidence>
<comment type="catalytic activity">
    <reaction evidence="3">
        <text>pretRNA = a 3'-half-tRNA molecule with a 5'-OH end + a 5'-half-tRNA molecule with a 2',3'-cyclic phosphate end + an intron with a 2',3'-cyclic phosphate and a 5'-hydroxyl terminus.</text>
        <dbReference type="EC" id="4.6.1.16"/>
    </reaction>
</comment>
<keyword evidence="8" id="KW-1185">Reference proteome</keyword>
<evidence type="ECO:0000256" key="4">
    <source>
        <dbReference type="SAM" id="MobiDB-lite"/>
    </source>
</evidence>
<keyword evidence="7" id="KW-0540">Nuclease</keyword>
<dbReference type="AlphaFoldDB" id="A0A210PQS6"/>
<evidence type="ECO:0000313" key="7">
    <source>
        <dbReference type="EMBL" id="OWF38859.1"/>
    </source>
</evidence>
<evidence type="ECO:0000313" key="8">
    <source>
        <dbReference type="Proteomes" id="UP000242188"/>
    </source>
</evidence>
<evidence type="ECO:0000256" key="3">
    <source>
        <dbReference type="ARBA" id="ARBA00034031"/>
    </source>
</evidence>
<dbReference type="InterPro" id="IPR036167">
    <property type="entry name" value="tRNA_intron_Endo_cat-like_sf"/>
</dbReference>
<dbReference type="GO" id="GO:0000213">
    <property type="term" value="F:tRNA-intron lyase activity"/>
    <property type="evidence" value="ECO:0007669"/>
    <property type="project" value="UniProtKB-EC"/>
</dbReference>
<dbReference type="InterPro" id="IPR006677">
    <property type="entry name" value="tRNA_intron_Endonuc_cat-like"/>
</dbReference>
<proteinExistence type="inferred from homology"/>
<dbReference type="EMBL" id="NEDP02005553">
    <property type="protein sequence ID" value="OWF38859.1"/>
    <property type="molecule type" value="Genomic_DNA"/>
</dbReference>
<dbReference type="PANTHER" id="PTHR21227">
    <property type="entry name" value="TRNA-SPLICING ENDONUCLEASE SUBUNIT SEN2"/>
    <property type="match status" value="1"/>
</dbReference>
<reference evidence="7 8" key="1">
    <citation type="journal article" date="2017" name="Nat. Ecol. Evol.">
        <title>Scallop genome provides insights into evolution of bilaterian karyotype and development.</title>
        <authorList>
            <person name="Wang S."/>
            <person name="Zhang J."/>
            <person name="Jiao W."/>
            <person name="Li J."/>
            <person name="Xun X."/>
            <person name="Sun Y."/>
            <person name="Guo X."/>
            <person name="Huan P."/>
            <person name="Dong B."/>
            <person name="Zhang L."/>
            <person name="Hu X."/>
            <person name="Sun X."/>
            <person name="Wang J."/>
            <person name="Zhao C."/>
            <person name="Wang Y."/>
            <person name="Wang D."/>
            <person name="Huang X."/>
            <person name="Wang R."/>
            <person name="Lv J."/>
            <person name="Li Y."/>
            <person name="Zhang Z."/>
            <person name="Liu B."/>
            <person name="Lu W."/>
            <person name="Hui Y."/>
            <person name="Liang J."/>
            <person name="Zhou Z."/>
            <person name="Hou R."/>
            <person name="Li X."/>
            <person name="Liu Y."/>
            <person name="Li H."/>
            <person name="Ning X."/>
            <person name="Lin Y."/>
            <person name="Zhao L."/>
            <person name="Xing Q."/>
            <person name="Dou J."/>
            <person name="Li Y."/>
            <person name="Mao J."/>
            <person name="Guo H."/>
            <person name="Dou H."/>
            <person name="Li T."/>
            <person name="Mu C."/>
            <person name="Jiang W."/>
            <person name="Fu Q."/>
            <person name="Fu X."/>
            <person name="Miao Y."/>
            <person name="Liu J."/>
            <person name="Yu Q."/>
            <person name="Li R."/>
            <person name="Liao H."/>
            <person name="Li X."/>
            <person name="Kong Y."/>
            <person name="Jiang Z."/>
            <person name="Chourrout D."/>
            <person name="Li R."/>
            <person name="Bao Z."/>
        </authorList>
    </citation>
    <scope>NUCLEOTIDE SEQUENCE [LARGE SCALE GENOMIC DNA]</scope>
    <source>
        <strain evidence="7 8">PY_sf001</strain>
    </source>
</reference>
<dbReference type="PANTHER" id="PTHR21227:SF0">
    <property type="entry name" value="TRNA-SPLICING ENDONUCLEASE SUBUNIT SEN2"/>
    <property type="match status" value="1"/>
</dbReference>
<protein>
    <recommendedName>
        <fullName evidence="2">tRNA-intron lyase</fullName>
        <ecNumber evidence="2">4.6.1.16</ecNumber>
    </recommendedName>
</protein>
<dbReference type="GO" id="GO:0000214">
    <property type="term" value="C:tRNA-intron endonuclease complex"/>
    <property type="evidence" value="ECO:0007669"/>
    <property type="project" value="TreeGrafter"/>
</dbReference>
<dbReference type="GO" id="GO:0005737">
    <property type="term" value="C:cytoplasm"/>
    <property type="evidence" value="ECO:0007669"/>
    <property type="project" value="TreeGrafter"/>
</dbReference>
<dbReference type="CDD" id="cd22363">
    <property type="entry name" value="tRNA-intron_lyase_C"/>
    <property type="match status" value="1"/>
</dbReference>
<dbReference type="GO" id="GO:0003676">
    <property type="term" value="F:nucleic acid binding"/>
    <property type="evidence" value="ECO:0007669"/>
    <property type="project" value="InterPro"/>
</dbReference>
<dbReference type="Pfam" id="PF02778">
    <property type="entry name" value="tRNA_int_endo_N"/>
    <property type="match status" value="1"/>
</dbReference>
<feature type="domain" description="tRNA intron endonuclease N-terminal" evidence="6">
    <location>
        <begin position="401"/>
        <end position="437"/>
    </location>
</feature>
<dbReference type="InterPro" id="IPR006676">
    <property type="entry name" value="tRNA_splic"/>
</dbReference>
<evidence type="ECO:0000256" key="2">
    <source>
        <dbReference type="ARBA" id="ARBA00012573"/>
    </source>
</evidence>
<feature type="region of interest" description="Disordered" evidence="4">
    <location>
        <begin position="266"/>
        <end position="298"/>
    </location>
</feature>
<accession>A0A210PQS6</accession>
<feature type="region of interest" description="Disordered" evidence="4">
    <location>
        <begin position="197"/>
        <end position="230"/>
    </location>
</feature>
<dbReference type="GO" id="GO:0000379">
    <property type="term" value="P:tRNA-type intron splice site recognition and cleavage"/>
    <property type="evidence" value="ECO:0007669"/>
    <property type="project" value="TreeGrafter"/>
</dbReference>
<organism evidence="7 8">
    <name type="scientific">Mizuhopecten yessoensis</name>
    <name type="common">Japanese scallop</name>
    <name type="synonym">Patinopecten yessoensis</name>
    <dbReference type="NCBI Taxonomy" id="6573"/>
    <lineage>
        <taxon>Eukaryota</taxon>
        <taxon>Metazoa</taxon>
        <taxon>Spiralia</taxon>
        <taxon>Lophotrochozoa</taxon>
        <taxon>Mollusca</taxon>
        <taxon>Bivalvia</taxon>
        <taxon>Autobranchia</taxon>
        <taxon>Pteriomorphia</taxon>
        <taxon>Pectinida</taxon>
        <taxon>Pectinoidea</taxon>
        <taxon>Pectinidae</taxon>
        <taxon>Mizuhopecten</taxon>
    </lineage>
</organism>
<dbReference type="InterPro" id="IPR006678">
    <property type="entry name" value="tRNA_intron_Endonuc_N"/>
</dbReference>
<dbReference type="Proteomes" id="UP000242188">
    <property type="component" value="Unassembled WGS sequence"/>
</dbReference>